<evidence type="ECO:0000259" key="1">
    <source>
        <dbReference type="Pfam" id="PF00535"/>
    </source>
</evidence>
<dbReference type="RefSeq" id="WP_249902742.1">
    <property type="nucleotide sequence ID" value="NZ_JAMGBA010000001.1"/>
</dbReference>
<feature type="domain" description="Glycosyltransferase 2-like" evidence="1">
    <location>
        <begin position="5"/>
        <end position="122"/>
    </location>
</feature>
<organism evidence="2 3">
    <name type="scientific">Sphingomonas caseinilyticus</name>
    <dbReference type="NCBI Taxonomy" id="2908205"/>
    <lineage>
        <taxon>Bacteria</taxon>
        <taxon>Pseudomonadati</taxon>
        <taxon>Pseudomonadota</taxon>
        <taxon>Alphaproteobacteria</taxon>
        <taxon>Sphingomonadales</taxon>
        <taxon>Sphingomonadaceae</taxon>
        <taxon>Sphingomonas</taxon>
    </lineage>
</organism>
<dbReference type="EMBL" id="JAMGBA010000001">
    <property type="protein sequence ID" value="MCL6697367.1"/>
    <property type="molecule type" value="Genomic_DNA"/>
</dbReference>
<dbReference type="EC" id="2.4.-.-" evidence="2"/>
<sequence>MASVSVIITCFNLERYIGKAIESVLAQDCPVPVEIIVVDDCSTDASAAIIQSHPEVRYVRTPSNSGVLLATLEGIKSSSGELIFFLDGDDLWEPDKLSLCVAAFDQDPGCALVTHDLGFIDQDGEFVERISRPKQVLGPLSVASRGPAVIDAILHHRDYVWLGSALGIRRSRARLDEFAGWATALPDPANTYQDWPLAYWVASLGGATASFLPARLFRYRLHGANHSGDAGTADRAVRNFTRAKNTLLAMKDIAVSRELPGHVQFMLESRANANAYLASLHNVGAIRAFSGFAGSAREFLRKGELAKEVARFTGVLLAGPDRFARWAARRSGGRPQ</sequence>
<accession>A0ABT0RQS3</accession>
<dbReference type="GO" id="GO:0016757">
    <property type="term" value="F:glycosyltransferase activity"/>
    <property type="evidence" value="ECO:0007669"/>
    <property type="project" value="UniProtKB-KW"/>
</dbReference>
<keyword evidence="3" id="KW-1185">Reference proteome</keyword>
<evidence type="ECO:0000313" key="2">
    <source>
        <dbReference type="EMBL" id="MCL6697367.1"/>
    </source>
</evidence>
<keyword evidence="2" id="KW-0328">Glycosyltransferase</keyword>
<protein>
    <submittedName>
        <fullName evidence="2">Glycosyltransferase</fullName>
        <ecNumber evidence="2">2.4.-.-</ecNumber>
    </submittedName>
</protein>
<dbReference type="PANTHER" id="PTHR22916">
    <property type="entry name" value="GLYCOSYLTRANSFERASE"/>
    <property type="match status" value="1"/>
</dbReference>
<dbReference type="Gene3D" id="3.90.550.10">
    <property type="entry name" value="Spore Coat Polysaccharide Biosynthesis Protein SpsA, Chain A"/>
    <property type="match status" value="1"/>
</dbReference>
<gene>
    <name evidence="2" type="ORF">LZ496_00985</name>
</gene>
<proteinExistence type="predicted"/>
<dbReference type="InterPro" id="IPR029044">
    <property type="entry name" value="Nucleotide-diphossugar_trans"/>
</dbReference>
<dbReference type="SUPFAM" id="SSF53448">
    <property type="entry name" value="Nucleotide-diphospho-sugar transferases"/>
    <property type="match status" value="1"/>
</dbReference>
<dbReference type="Pfam" id="PF00535">
    <property type="entry name" value="Glycos_transf_2"/>
    <property type="match status" value="1"/>
</dbReference>
<reference evidence="2 3" key="1">
    <citation type="submission" date="2022-05" db="EMBL/GenBank/DDBJ databases">
        <authorList>
            <person name="Jo J.-H."/>
            <person name="Im W.-T."/>
        </authorList>
    </citation>
    <scope>NUCLEOTIDE SEQUENCE [LARGE SCALE GENOMIC DNA]</scope>
    <source>
        <strain evidence="2 3">NSE70-1</strain>
    </source>
</reference>
<dbReference type="Proteomes" id="UP001203410">
    <property type="component" value="Unassembled WGS sequence"/>
</dbReference>
<comment type="caution">
    <text evidence="2">The sequence shown here is derived from an EMBL/GenBank/DDBJ whole genome shotgun (WGS) entry which is preliminary data.</text>
</comment>
<dbReference type="PANTHER" id="PTHR22916:SF3">
    <property type="entry name" value="UDP-GLCNAC:BETAGAL BETA-1,3-N-ACETYLGLUCOSAMINYLTRANSFERASE-LIKE PROTEIN 1"/>
    <property type="match status" value="1"/>
</dbReference>
<dbReference type="InterPro" id="IPR001173">
    <property type="entry name" value="Glyco_trans_2-like"/>
</dbReference>
<name>A0ABT0RQS3_9SPHN</name>
<keyword evidence="2" id="KW-0808">Transferase</keyword>
<evidence type="ECO:0000313" key="3">
    <source>
        <dbReference type="Proteomes" id="UP001203410"/>
    </source>
</evidence>